<dbReference type="Proteomes" id="UP000000226">
    <property type="component" value="Chromosome 9"/>
</dbReference>
<gene>
    <name evidence="2" type="ORF">PHAVU_009G005200g</name>
</gene>
<evidence type="ECO:0000313" key="3">
    <source>
        <dbReference type="Proteomes" id="UP000000226"/>
    </source>
</evidence>
<dbReference type="OrthoDB" id="10550913at2759"/>
<dbReference type="EMBL" id="CM002296">
    <property type="protein sequence ID" value="ESW07940.1"/>
    <property type="molecule type" value="Genomic_DNA"/>
</dbReference>
<name>V7ARJ3_PHAVU</name>
<proteinExistence type="predicted"/>
<dbReference type="Pfam" id="PF25350">
    <property type="entry name" value="PH_PRMT_N"/>
    <property type="match status" value="1"/>
</dbReference>
<protein>
    <recommendedName>
        <fullName evidence="1">Probable histone-arginine methyltransferase CARM1-like N-terminal PH domain-containing protein</fullName>
    </recommendedName>
</protein>
<organism evidence="2 3">
    <name type="scientific">Phaseolus vulgaris</name>
    <name type="common">Kidney bean</name>
    <name type="synonym">French bean</name>
    <dbReference type="NCBI Taxonomy" id="3885"/>
    <lineage>
        <taxon>Eukaryota</taxon>
        <taxon>Viridiplantae</taxon>
        <taxon>Streptophyta</taxon>
        <taxon>Embryophyta</taxon>
        <taxon>Tracheophyta</taxon>
        <taxon>Spermatophyta</taxon>
        <taxon>Magnoliopsida</taxon>
        <taxon>eudicotyledons</taxon>
        <taxon>Gunneridae</taxon>
        <taxon>Pentapetalae</taxon>
        <taxon>rosids</taxon>
        <taxon>fabids</taxon>
        <taxon>Fabales</taxon>
        <taxon>Fabaceae</taxon>
        <taxon>Papilionoideae</taxon>
        <taxon>50 kb inversion clade</taxon>
        <taxon>NPAAA clade</taxon>
        <taxon>indigoferoid/millettioid clade</taxon>
        <taxon>Phaseoleae</taxon>
        <taxon>Phaseolus</taxon>
    </lineage>
</organism>
<dbReference type="AlphaFoldDB" id="V7ARJ3"/>
<dbReference type="STRING" id="3885.V7ARJ3"/>
<accession>V7ARJ3</accession>
<evidence type="ECO:0000259" key="1">
    <source>
        <dbReference type="Pfam" id="PF25350"/>
    </source>
</evidence>
<evidence type="ECO:0000313" key="2">
    <source>
        <dbReference type="EMBL" id="ESW07940.1"/>
    </source>
</evidence>
<dbReference type="Gramene" id="ESW07940">
    <property type="protein sequence ID" value="ESW07940"/>
    <property type="gene ID" value="PHAVU_009G005200g"/>
</dbReference>
<sequence length="90" mass="10290">MEDSLEQKWKQREFMLASVSDLSSAPPSASLPGIARFDSDGLQIHHESQQIPLSIDPRTVLGPRFIHANRAIFVRSIRYQTHPQRTTMFN</sequence>
<dbReference type="InterPro" id="IPR057622">
    <property type="entry name" value="CARM1-like_PH"/>
</dbReference>
<keyword evidence="3" id="KW-1185">Reference proteome</keyword>
<feature type="domain" description="Probable histone-arginine methyltransferase CARM1-like N-terminal PH" evidence="1">
    <location>
        <begin position="11"/>
        <end position="59"/>
    </location>
</feature>
<reference evidence="3" key="1">
    <citation type="journal article" date="2014" name="Nat. Genet.">
        <title>A reference genome for common bean and genome-wide analysis of dual domestications.</title>
        <authorList>
            <person name="Schmutz J."/>
            <person name="McClean P.E."/>
            <person name="Mamidi S."/>
            <person name="Wu G.A."/>
            <person name="Cannon S.B."/>
            <person name="Grimwood J."/>
            <person name="Jenkins J."/>
            <person name="Shu S."/>
            <person name="Song Q."/>
            <person name="Chavarro C."/>
            <person name="Torres-Torres M."/>
            <person name="Geffroy V."/>
            <person name="Moghaddam S.M."/>
            <person name="Gao D."/>
            <person name="Abernathy B."/>
            <person name="Barry K."/>
            <person name="Blair M."/>
            <person name="Brick M.A."/>
            <person name="Chovatia M."/>
            <person name="Gepts P."/>
            <person name="Goodstein D.M."/>
            <person name="Gonzales M."/>
            <person name="Hellsten U."/>
            <person name="Hyten D.L."/>
            <person name="Jia G."/>
            <person name="Kelly J.D."/>
            <person name="Kudrna D."/>
            <person name="Lee R."/>
            <person name="Richard M.M."/>
            <person name="Miklas P.N."/>
            <person name="Osorno J.M."/>
            <person name="Rodrigues J."/>
            <person name="Thareau V."/>
            <person name="Urrea C.A."/>
            <person name="Wang M."/>
            <person name="Yu Y."/>
            <person name="Zhang M."/>
            <person name="Wing R.A."/>
            <person name="Cregan P.B."/>
            <person name="Rokhsar D.S."/>
            <person name="Jackson S.A."/>
        </authorList>
    </citation>
    <scope>NUCLEOTIDE SEQUENCE [LARGE SCALE GENOMIC DNA]</scope>
    <source>
        <strain evidence="3">cv. G19833</strain>
    </source>
</reference>